<reference evidence="1" key="1">
    <citation type="submission" date="2013-05" db="EMBL/GenBank/DDBJ databases">
        <authorList>
            <person name="Yim A.K.Y."/>
            <person name="Chan T.F."/>
            <person name="Ji K.M."/>
            <person name="Liu X.Y."/>
            <person name="Zhou J.W."/>
            <person name="Li R.Q."/>
            <person name="Yang K.Y."/>
            <person name="Li J."/>
            <person name="Li M."/>
            <person name="Law P.T.W."/>
            <person name="Wu Y.L."/>
            <person name="Cai Z.L."/>
            <person name="Qin H."/>
            <person name="Bao Y."/>
            <person name="Leung R.K.K."/>
            <person name="Ng P.K.S."/>
            <person name="Zou J."/>
            <person name="Zhong X.J."/>
            <person name="Ran P.X."/>
            <person name="Zhong N.S."/>
            <person name="Liu Z.G."/>
            <person name="Tsui S.K.W."/>
        </authorList>
    </citation>
    <scope>NUCLEOTIDE SEQUENCE</scope>
    <source>
        <strain evidence="1">Derf</strain>
        <tissue evidence="1">Whole organism</tissue>
    </source>
</reference>
<reference evidence="1" key="2">
    <citation type="journal article" date="2022" name="Res Sq">
        <title>Comparative Genomics Reveals Insights into the Divergent Evolution of Astigmatic Mites and Household Pest Adaptations.</title>
        <authorList>
            <person name="Xiong Q."/>
            <person name="Wan A.T.-Y."/>
            <person name="Liu X.-Y."/>
            <person name="Fung C.S.-H."/>
            <person name="Xiao X."/>
            <person name="Malainual N."/>
            <person name="Hou J."/>
            <person name="Wang L."/>
            <person name="Wang M."/>
            <person name="Yang K."/>
            <person name="Cui Y."/>
            <person name="Leung E."/>
            <person name="Nong W."/>
            <person name="Shin S.-K."/>
            <person name="Au S."/>
            <person name="Jeong K.Y."/>
            <person name="Chew F.T."/>
            <person name="Hui J."/>
            <person name="Leung T.F."/>
            <person name="Tungtrongchitr A."/>
            <person name="Zhong N."/>
            <person name="Liu Z."/>
            <person name="Tsui S."/>
        </authorList>
    </citation>
    <scope>NUCLEOTIDE SEQUENCE</scope>
    <source>
        <strain evidence="1">Derf</strain>
        <tissue evidence="1">Whole organism</tissue>
    </source>
</reference>
<proteinExistence type="predicted"/>
<keyword evidence="2" id="KW-1185">Reference proteome</keyword>
<protein>
    <submittedName>
        <fullName evidence="1">Uncharacterized protein</fullName>
    </submittedName>
</protein>
<accession>A0A922I4B7</accession>
<name>A0A922I4B7_DERFA</name>
<organism evidence="1 2">
    <name type="scientific">Dermatophagoides farinae</name>
    <name type="common">American house dust mite</name>
    <dbReference type="NCBI Taxonomy" id="6954"/>
    <lineage>
        <taxon>Eukaryota</taxon>
        <taxon>Metazoa</taxon>
        <taxon>Ecdysozoa</taxon>
        <taxon>Arthropoda</taxon>
        <taxon>Chelicerata</taxon>
        <taxon>Arachnida</taxon>
        <taxon>Acari</taxon>
        <taxon>Acariformes</taxon>
        <taxon>Sarcoptiformes</taxon>
        <taxon>Astigmata</taxon>
        <taxon>Psoroptidia</taxon>
        <taxon>Analgoidea</taxon>
        <taxon>Pyroglyphidae</taxon>
        <taxon>Dermatophagoidinae</taxon>
        <taxon>Dermatophagoides</taxon>
    </lineage>
</organism>
<evidence type="ECO:0000313" key="2">
    <source>
        <dbReference type="Proteomes" id="UP000790347"/>
    </source>
</evidence>
<evidence type="ECO:0000313" key="1">
    <source>
        <dbReference type="EMBL" id="KAH9520963.1"/>
    </source>
</evidence>
<dbReference type="Proteomes" id="UP000790347">
    <property type="component" value="Unassembled WGS sequence"/>
</dbReference>
<comment type="caution">
    <text evidence="1">The sequence shown here is derived from an EMBL/GenBank/DDBJ whole genome shotgun (WGS) entry which is preliminary data.</text>
</comment>
<gene>
    <name evidence="1" type="ORF">DERF_004638</name>
</gene>
<sequence length="54" mass="6286">MQCRVIIQRYIESALNGAALSGRSYFQKLFYDFRHREAYCFKAILAITILGIII</sequence>
<dbReference type="AlphaFoldDB" id="A0A922I4B7"/>
<dbReference type="EMBL" id="ASGP02000002">
    <property type="protein sequence ID" value="KAH9520963.1"/>
    <property type="molecule type" value="Genomic_DNA"/>
</dbReference>